<dbReference type="InterPro" id="IPR027417">
    <property type="entry name" value="P-loop_NTPase"/>
</dbReference>
<feature type="compositionally biased region" description="Polar residues" evidence="4">
    <location>
        <begin position="1"/>
        <end position="15"/>
    </location>
</feature>
<feature type="compositionally biased region" description="Low complexity" evidence="4">
    <location>
        <begin position="1241"/>
        <end position="1250"/>
    </location>
</feature>
<dbReference type="GO" id="GO:0005634">
    <property type="term" value="C:nucleus"/>
    <property type="evidence" value="ECO:0007669"/>
    <property type="project" value="TreeGrafter"/>
</dbReference>
<dbReference type="OMA" id="ACENWER"/>
<dbReference type="GO" id="GO:0008094">
    <property type="term" value="F:ATP-dependent activity, acting on DNA"/>
    <property type="evidence" value="ECO:0007669"/>
    <property type="project" value="TreeGrafter"/>
</dbReference>
<protein>
    <recommendedName>
        <fullName evidence="5">Helicase C-terminal domain-containing protein</fullName>
    </recommendedName>
</protein>
<evidence type="ECO:0000313" key="7">
    <source>
        <dbReference type="Proteomes" id="UP000249829"/>
    </source>
</evidence>
<gene>
    <name evidence="6" type="ORF">BO99DRAFT_479694</name>
</gene>
<dbReference type="Pfam" id="PF00271">
    <property type="entry name" value="Helicase_C"/>
    <property type="match status" value="1"/>
</dbReference>
<proteinExistence type="predicted"/>
<evidence type="ECO:0000256" key="2">
    <source>
        <dbReference type="ARBA" id="ARBA00022801"/>
    </source>
</evidence>
<dbReference type="CDD" id="cd18793">
    <property type="entry name" value="SF2_C_SNF"/>
    <property type="match status" value="1"/>
</dbReference>
<feature type="region of interest" description="Disordered" evidence="4">
    <location>
        <begin position="1466"/>
        <end position="1499"/>
    </location>
</feature>
<feature type="compositionally biased region" description="Basic and acidic residues" evidence="4">
    <location>
        <begin position="918"/>
        <end position="929"/>
    </location>
</feature>
<feature type="compositionally biased region" description="Polar residues" evidence="4">
    <location>
        <begin position="1252"/>
        <end position="1261"/>
    </location>
</feature>
<reference evidence="6 7" key="1">
    <citation type="submission" date="2018-02" db="EMBL/GenBank/DDBJ databases">
        <title>The genomes of Aspergillus section Nigri reveals drivers in fungal speciation.</title>
        <authorList>
            <consortium name="DOE Joint Genome Institute"/>
            <person name="Vesth T.C."/>
            <person name="Nybo J."/>
            <person name="Theobald S."/>
            <person name="Brandl J."/>
            <person name="Frisvad J.C."/>
            <person name="Nielsen K.F."/>
            <person name="Lyhne E.K."/>
            <person name="Kogle M.E."/>
            <person name="Kuo A."/>
            <person name="Riley R."/>
            <person name="Clum A."/>
            <person name="Nolan M."/>
            <person name="Lipzen A."/>
            <person name="Salamov A."/>
            <person name="Henrissat B."/>
            <person name="Wiebenga A."/>
            <person name="De vries R.P."/>
            <person name="Grigoriev I.V."/>
            <person name="Mortensen U.H."/>
            <person name="Andersen M.R."/>
            <person name="Baker S.E."/>
        </authorList>
    </citation>
    <scope>NUCLEOTIDE SEQUENCE [LARGE SCALE GENOMIC DNA]</scope>
    <source>
        <strain evidence="6 7">CBS 115571</strain>
    </source>
</reference>
<dbReference type="Proteomes" id="UP000249829">
    <property type="component" value="Unassembled WGS sequence"/>
</dbReference>
<dbReference type="InterPro" id="IPR000330">
    <property type="entry name" value="SNF2_N"/>
</dbReference>
<dbReference type="STRING" id="1450538.A0A2V5HLW8"/>
<dbReference type="Gene3D" id="3.40.50.300">
    <property type="entry name" value="P-loop containing nucleotide triphosphate hydrolases"/>
    <property type="match status" value="2"/>
</dbReference>
<dbReference type="InterPro" id="IPR001650">
    <property type="entry name" value="Helicase_C-like"/>
</dbReference>
<evidence type="ECO:0000313" key="6">
    <source>
        <dbReference type="EMBL" id="PYI22503.1"/>
    </source>
</evidence>
<dbReference type="SUPFAM" id="SSF52540">
    <property type="entry name" value="P-loop containing nucleoside triphosphate hydrolases"/>
    <property type="match status" value="3"/>
</dbReference>
<dbReference type="EMBL" id="KZ825110">
    <property type="protein sequence ID" value="PYI22503.1"/>
    <property type="molecule type" value="Genomic_DNA"/>
</dbReference>
<dbReference type="GO" id="GO:0005524">
    <property type="term" value="F:ATP binding"/>
    <property type="evidence" value="ECO:0007669"/>
    <property type="project" value="UniProtKB-KW"/>
</dbReference>
<keyword evidence="7" id="KW-1185">Reference proteome</keyword>
<evidence type="ECO:0000259" key="5">
    <source>
        <dbReference type="PROSITE" id="PS51194"/>
    </source>
</evidence>
<sequence length="1590" mass="176084">MLTANEIANVTSAPVISTPDCQAPQPQTPGIQYGSMALDSDPEGLSATDFYPGLESSVDSPASTPTPATPQSECPAPRSIVAVDTPTATAAVAVAREGEESEDISLDSYIAVGVLRKRNPVYGSVEEDAPAAEADGYPASQVANLESHQWIRTIGFTYPEEHSSWCGVQVYVLPDDVGRRYLPRSNMALRRALKVVMERVDRSVEAWTGDFVADWNIWGPTKRVSEEDGKEEDEESLWYIFNTLQDPAPRADMIKDNPYARRAMEQLLTVAAPAPASSGGEGKDDGEESGPDFSGVLGLKTPLYPYQRRSAATMVQREAQPAQMLDPRLEARRGPMGQEYYYDKEEGRILREKRMYSEACGGILAETMGCGKTLISLAVILATRGHFPEIPLEHQELKPQVRHTTGSLVEMAAATAGRFSLPWKSHFDELGNFGALYNRCVQACERNRGSYTIPPPPARHGGRSGVPYPRPPPQKLYLSSGTLIVAPPNLVNHWEKEIEAHTQGLKVLTLRYNGDQIPSPDELLQYDIILFSKVRFEKEAGEPAQLTRHLPEPPTSPLTKIHWLRIIVDEGHNAAGSGHRSNMAHLLKQLRIERRWVVSGTPSSGLYGVEVSLASQETHTSDTDLTEATTAVLNGRKKTGKAQDNELKDLDKLRRIVIDFLELKPWSNSRNRTDDQANWVTYMTPVGPGLKRRKASSLRATLQGLVVRHRLDVIHTEITLPRLYNRVVQLEPTFYDKLSLNYFIFILAVNAITSERKDQDYMFHPRNRKHLGQVISNLRQAGFWWAGSDEGLSSTVDNASKYLEKNRDKMTGNDIEMLQEGIQVAEQAQACSSWHAFKQMHELGVFVEDFPSYARSMWALDSSGAENEPLLLGITQAHHAQRFVTKQLNKPNPADGLAGAGIKVRRQLRLASSEGDNIETKKTTPDKPIKSKSPKKTYSKGLAKTLPPDSPLSKTKLVATASAKLTYLLDQISEYHKSEKIIVFYENPNTAYWIAEGIELLGIDFRIYAQTLKPDTRAEYLTLFRESEEVRVLLMDLRQASHGLHIANASRVYIVNPIWQPNVESQAIKRAHRIGQTRPVFVETLVLKDTLEDKMLRRRKAMTDSEIQHAERDLLDDSTMSSIIQNERFIPMPENESSSSFTTRVAYLKHPTGFFGRHKLAIADDEDVASVEMAAAAGGTAAATSSPKTSPAAFRRKRARLVPVHLSESNSSGPDIVTPKRRRTSAPRLGFVSPQGILMTPPRSSKSPRPTYTLSGPSSSGKTTLARLLHRIFTLPAGDPEIHALLIHEDDFYHPDDKIPQITLPTGTVLQNWDTAGALDLAFLAASLSYVRAHGRLPPRLRSKEDQNESQPVDATSPGVVEELQRRVRQRLRAGAGAGARTVAFVEGFLLFAPPAAPADRNPTVAAAQHPLREVHERMDGRLFLPAAYEKVKERRERRSGYVTIGAAPVVPVASSSEEQQAAAAAAAAAAAGGDSSGDPGKDERIDLEAEDDRPPQNFWTDPPGYVDDIVWPNYVKDHAWLLLPEEETEDEDRLLKESDPQVLVRLVGQGTRLRENAGVTVAPGRGDKPITELLTWAVEEVLKHLEETV</sequence>
<keyword evidence="1" id="KW-0547">Nucleotide-binding</keyword>
<keyword evidence="3" id="KW-0067">ATP-binding</keyword>
<name>A0A2V5HLW8_ASPV1</name>
<dbReference type="PANTHER" id="PTHR45626:SF51">
    <property type="entry name" value="SNF2-RELATED DOMAIN-CONTAINING PROTEIN"/>
    <property type="match status" value="1"/>
</dbReference>
<feature type="domain" description="Helicase C-terminal" evidence="5">
    <location>
        <begin position="964"/>
        <end position="1123"/>
    </location>
</feature>
<feature type="region of interest" description="Disordered" evidence="4">
    <location>
        <begin position="913"/>
        <end position="947"/>
    </location>
</feature>
<dbReference type="CDD" id="cd18008">
    <property type="entry name" value="DEXDc_SHPRH-like"/>
    <property type="match status" value="1"/>
</dbReference>
<accession>A0A2V5HLW8</accession>
<dbReference type="Pfam" id="PF00176">
    <property type="entry name" value="SNF2-rel_dom"/>
    <property type="match status" value="1"/>
</dbReference>
<feature type="region of interest" description="Disordered" evidence="4">
    <location>
        <begin position="1"/>
        <end position="77"/>
    </location>
</feature>
<dbReference type="InterPro" id="IPR014001">
    <property type="entry name" value="Helicase_ATP-bd"/>
</dbReference>
<dbReference type="InterPro" id="IPR050628">
    <property type="entry name" value="SNF2_RAD54_helicase_TF"/>
</dbReference>
<evidence type="ECO:0000256" key="1">
    <source>
        <dbReference type="ARBA" id="ARBA00022741"/>
    </source>
</evidence>
<feature type="region of interest" description="Disordered" evidence="4">
    <location>
        <begin position="1206"/>
        <end position="1261"/>
    </location>
</feature>
<keyword evidence="2" id="KW-0378">Hydrolase</keyword>
<dbReference type="InterPro" id="IPR049730">
    <property type="entry name" value="SNF2/RAD54-like_C"/>
</dbReference>
<feature type="region of interest" description="Disordered" evidence="4">
    <location>
        <begin position="272"/>
        <end position="294"/>
    </location>
</feature>
<dbReference type="GO" id="GO:0006281">
    <property type="term" value="P:DNA repair"/>
    <property type="evidence" value="ECO:0007669"/>
    <property type="project" value="TreeGrafter"/>
</dbReference>
<dbReference type="SMART" id="SM00487">
    <property type="entry name" value="DEXDc"/>
    <property type="match status" value="1"/>
</dbReference>
<dbReference type="PANTHER" id="PTHR45626">
    <property type="entry name" value="TRANSCRIPTION TERMINATION FACTOR 2-RELATED"/>
    <property type="match status" value="1"/>
</dbReference>
<dbReference type="GO" id="GO:0016787">
    <property type="term" value="F:hydrolase activity"/>
    <property type="evidence" value="ECO:0007669"/>
    <property type="project" value="UniProtKB-KW"/>
</dbReference>
<feature type="compositionally biased region" description="Low complexity" evidence="4">
    <location>
        <begin position="60"/>
        <end position="70"/>
    </location>
</feature>
<organism evidence="6 7">
    <name type="scientific">Aspergillus violaceofuscus (strain CBS 115571)</name>
    <dbReference type="NCBI Taxonomy" id="1450538"/>
    <lineage>
        <taxon>Eukaryota</taxon>
        <taxon>Fungi</taxon>
        <taxon>Dikarya</taxon>
        <taxon>Ascomycota</taxon>
        <taxon>Pezizomycotina</taxon>
        <taxon>Eurotiomycetes</taxon>
        <taxon>Eurotiomycetidae</taxon>
        <taxon>Eurotiales</taxon>
        <taxon>Aspergillaceae</taxon>
        <taxon>Aspergillus</taxon>
    </lineage>
</organism>
<dbReference type="PROSITE" id="PS51194">
    <property type="entry name" value="HELICASE_CTER"/>
    <property type="match status" value="1"/>
</dbReference>
<evidence type="ECO:0000256" key="4">
    <source>
        <dbReference type="SAM" id="MobiDB-lite"/>
    </source>
</evidence>
<dbReference type="CDD" id="cd02024">
    <property type="entry name" value="NRK1"/>
    <property type="match status" value="1"/>
</dbReference>
<dbReference type="InterPro" id="IPR038718">
    <property type="entry name" value="SNF2-like_sf"/>
</dbReference>
<dbReference type="Gene3D" id="3.40.50.10810">
    <property type="entry name" value="Tandem AAA-ATPase domain"/>
    <property type="match status" value="1"/>
</dbReference>
<evidence type="ECO:0000256" key="3">
    <source>
        <dbReference type="ARBA" id="ARBA00022840"/>
    </source>
</evidence>